<keyword evidence="1" id="KW-0175">Coiled coil</keyword>
<feature type="coiled-coil region" evidence="1">
    <location>
        <begin position="163"/>
        <end position="233"/>
    </location>
</feature>
<reference evidence="3 4" key="1">
    <citation type="journal article" date="2015" name="Sci. Rep.">
        <title>The genome of Leishmania panamensis: insights into genomics of the L. (Viannia) subgenus.</title>
        <authorList>
            <person name="Llanes A."/>
            <person name="Restrepo C.M."/>
            <person name="Vecchio G.D."/>
            <person name="Anguizola F.J."/>
            <person name="Lleonart R."/>
        </authorList>
    </citation>
    <scope>NUCLEOTIDE SEQUENCE [LARGE SCALE GENOMIC DNA]</scope>
    <source>
        <strain evidence="3 4">MHOM/PA/94/PSC-1</strain>
    </source>
</reference>
<dbReference type="OrthoDB" id="273613at2759"/>
<proteinExistence type="predicted"/>
<evidence type="ECO:0000256" key="2">
    <source>
        <dbReference type="SAM" id="MobiDB-lite"/>
    </source>
</evidence>
<evidence type="ECO:0000256" key="1">
    <source>
        <dbReference type="SAM" id="Coils"/>
    </source>
</evidence>
<dbReference type="KEGG" id="lpan:LPMP_250050"/>
<feature type="region of interest" description="Disordered" evidence="2">
    <location>
        <begin position="1199"/>
        <end position="1231"/>
    </location>
</feature>
<dbReference type="RefSeq" id="XP_010699577.1">
    <property type="nucleotide sequence ID" value="XM_010701275.1"/>
</dbReference>
<dbReference type="eggNOG" id="ENOG502S5T0">
    <property type="taxonomic scope" value="Eukaryota"/>
</dbReference>
<organism evidence="3 4">
    <name type="scientific">Leishmania panamensis</name>
    <dbReference type="NCBI Taxonomy" id="5679"/>
    <lineage>
        <taxon>Eukaryota</taxon>
        <taxon>Discoba</taxon>
        <taxon>Euglenozoa</taxon>
        <taxon>Kinetoplastea</taxon>
        <taxon>Metakinetoplastina</taxon>
        <taxon>Trypanosomatida</taxon>
        <taxon>Trypanosomatidae</taxon>
        <taxon>Leishmaniinae</taxon>
        <taxon>Leishmania</taxon>
        <taxon>Leishmania guyanensis species complex</taxon>
    </lineage>
</organism>
<feature type="region of interest" description="Disordered" evidence="2">
    <location>
        <begin position="416"/>
        <end position="454"/>
    </location>
</feature>
<protein>
    <submittedName>
        <fullName evidence="3">Uncharacterized protein</fullName>
    </submittedName>
</protein>
<gene>
    <name evidence="3" type="ORF">LPMP_250050</name>
</gene>
<dbReference type="EMBL" id="CP009394">
    <property type="protein sequence ID" value="AIN98870.1"/>
    <property type="molecule type" value="Genomic_DNA"/>
</dbReference>
<name>A0A088RSI0_LEIPA</name>
<evidence type="ECO:0000313" key="3">
    <source>
        <dbReference type="EMBL" id="AIN98870.1"/>
    </source>
</evidence>
<dbReference type="GeneID" id="22575653"/>
<dbReference type="VEuPathDB" id="TriTrypDB:LPMP_250050"/>
<accession>A0A088RSI0</accession>
<evidence type="ECO:0000313" key="4">
    <source>
        <dbReference type="Proteomes" id="UP000063063"/>
    </source>
</evidence>
<keyword evidence="4" id="KW-1185">Reference proteome</keyword>
<dbReference type="VEuPathDB" id="TriTrypDB:LPAL13_250005300"/>
<dbReference type="Proteomes" id="UP000063063">
    <property type="component" value="Chromosome 25"/>
</dbReference>
<sequence>MQTVGQQAVSRAEAVVAAAALPLRSKPHRSTTEQREAFLEQLYSNYAELQGQRDEIDSRKRQMDFEVYESNHHDIHDLLFANLDAAHGALGDWDTWEKVEAAVKRYAYGKPRHTAQEKNEMCAMQSHIEKLREVLQAKSATVQCLTGNLDSVQKELAGVLRLLHLQENEIRKLKSQNSTTKLQLRSVERECAVLRGFRSENELSALKEDLRFLIEANKTLEQENAQLRRHLNARDSGGAAAGTHDASLDVQAATPSLLHDEAHEPPTSGVMDDDLNRCMEEDDYRRKLMHQIIPISGAIVEGKCEVEQWKRRLEAEVSSALAMLDRDALLCESIVRAPLDCSATWESPPMKNVFTSYATYQSTTENNPWLKSMCVVSAPPLATTTSALATSHLCTSTDAQADAREVELGRATPPLLPAATQEPVQHEGHQQNQGRDRKPRSLSHAPRRKKTATTTVVAVAAHNAAAPLKKIGTVSGPGGRRASLTTAAAAPSTSAALVKLKSAVLQCAELSRANALRRELLHAAWFRQHLHEERERVASLGAVQPQSCGQGAALTIHEDTAHPEEAKRATRTSASNVLTRALANANKAEGEVLPLRALGSPISAPERLRHLVEESRPSTGEIQEDGGALERGRMDDAYDYNSGDDVSQSARRAWSSLSLALDAQTAPTERKTPAPVIALGDESSAMNDVATERGMLPSFKAAVHEPLLLLAHGSGQTSGGAVFAAECAAPDKTEARLSGRYVRSLAVQAEWLRQQVQQLGLDAASFGNEVQEALHLLSKLLVQQQLHVQHVTEEEMERAVRATAQETLEEAAVVRATHLLEEQFNAQVSQDFYGAAAASLPDTATDEEWVAHNLRLASLAMVRETLQPYVRCTDGGGEYDAGASSQAFGSAPAREPWLLESPEESAGCAHQFFADDVVQLPKPLPKSTLGTVVHSSAADASDRNDQRVVVEVPREAEDVDTLRVCGKSLRNGQRTLGHVQRPVRVPWYWRARDPLTVPSPRMAHHGASLEPQMPVRGRSAALFSMPMPWLWRASPADVDSIRPTVLRYDLGPATRQAQERVNTQVKQATAYICGSRFDDFVREYVVPIISMANRVTNGADVDEALRAAVRQLRAEASERCKRGVCLLFRRVASTIRTRGLLRGRVFHGEAFVSYVGVLYNMWRHRLEQERRQMRVEQREMYASVVSLMKLHAPAAGAAAKTPAAAGKSRARRPGSGVTGDGHRFPPYEVQHSSYHFDKVRFDDK</sequence>
<dbReference type="AlphaFoldDB" id="A0A088RSI0"/>
<feature type="compositionally biased region" description="Basic residues" evidence="2">
    <location>
        <begin position="437"/>
        <end position="451"/>
    </location>
</feature>